<name>A0A1C5H2U1_9ACTN</name>
<keyword evidence="2" id="KW-1185">Reference proteome</keyword>
<gene>
    <name evidence="1" type="ORF">GA0070609_0868</name>
</gene>
<dbReference type="AlphaFoldDB" id="A0A1C5H2U1"/>
<sequence>MSDDDIPRAAGAPARGALAAAGWTRLSQLTGVTERELLALHGVGPKAVRVLRAALGERGLGLAGDPPDTDR</sequence>
<accession>A0A1C5H2U1</accession>
<dbReference type="Proteomes" id="UP000198217">
    <property type="component" value="Chromosome I"/>
</dbReference>
<organism evidence="1 2">
    <name type="scientific">Micromonospora echinaurantiaca</name>
    <dbReference type="NCBI Taxonomy" id="47857"/>
    <lineage>
        <taxon>Bacteria</taxon>
        <taxon>Bacillati</taxon>
        <taxon>Actinomycetota</taxon>
        <taxon>Actinomycetes</taxon>
        <taxon>Micromonosporales</taxon>
        <taxon>Micromonosporaceae</taxon>
        <taxon>Micromonospora</taxon>
    </lineage>
</organism>
<proteinExistence type="predicted"/>
<evidence type="ECO:0008006" key="3">
    <source>
        <dbReference type="Google" id="ProtNLM"/>
    </source>
</evidence>
<dbReference type="RefSeq" id="WP_088992589.1">
    <property type="nucleotide sequence ID" value="NZ_LT607750.1"/>
</dbReference>
<dbReference type="EMBL" id="LT607750">
    <property type="protein sequence ID" value="SCG40356.1"/>
    <property type="molecule type" value="Genomic_DNA"/>
</dbReference>
<protein>
    <recommendedName>
        <fullName evidence="3">Helix-hairpin-helix domain-containing protein</fullName>
    </recommendedName>
</protein>
<evidence type="ECO:0000313" key="1">
    <source>
        <dbReference type="EMBL" id="SCG40356.1"/>
    </source>
</evidence>
<dbReference type="SUPFAM" id="SSF47789">
    <property type="entry name" value="C-terminal domain of RNA polymerase alpha subunit"/>
    <property type="match status" value="1"/>
</dbReference>
<evidence type="ECO:0000313" key="2">
    <source>
        <dbReference type="Proteomes" id="UP000198217"/>
    </source>
</evidence>
<dbReference type="Gene3D" id="1.10.150.20">
    <property type="entry name" value="5' to 3' exonuclease, C-terminal subdomain"/>
    <property type="match status" value="1"/>
</dbReference>
<reference evidence="1 2" key="1">
    <citation type="submission" date="2016-06" db="EMBL/GenBank/DDBJ databases">
        <authorList>
            <person name="Kjaerup R.B."/>
            <person name="Dalgaard T.S."/>
            <person name="Juul-Madsen H.R."/>
        </authorList>
    </citation>
    <scope>NUCLEOTIDE SEQUENCE [LARGE SCALE GENOMIC DNA]</scope>
    <source>
        <strain evidence="1 2">DSM 43904</strain>
    </source>
</reference>